<dbReference type="GO" id="GO:0004854">
    <property type="term" value="F:xanthine dehydrogenase activity"/>
    <property type="evidence" value="ECO:0007669"/>
    <property type="project" value="UniProtKB-EC"/>
</dbReference>
<dbReference type="EMBL" id="CP012672">
    <property type="protein sequence ID" value="AUX35277.1"/>
    <property type="molecule type" value="Genomic_DNA"/>
</dbReference>
<dbReference type="Pfam" id="PF03450">
    <property type="entry name" value="CO_deh_flav_C"/>
    <property type="match status" value="1"/>
</dbReference>
<dbReference type="Proteomes" id="UP000295497">
    <property type="component" value="Chromosome"/>
</dbReference>
<organism evidence="5 6">
    <name type="scientific">Sorangium cellulosum</name>
    <name type="common">Polyangium cellulosum</name>
    <dbReference type="NCBI Taxonomy" id="56"/>
    <lineage>
        <taxon>Bacteria</taxon>
        <taxon>Pseudomonadati</taxon>
        <taxon>Myxococcota</taxon>
        <taxon>Polyangia</taxon>
        <taxon>Polyangiales</taxon>
        <taxon>Polyangiaceae</taxon>
        <taxon>Sorangium</taxon>
    </lineage>
</organism>
<dbReference type="AlphaFoldDB" id="A0A4P2QXJ4"/>
<evidence type="ECO:0000256" key="3">
    <source>
        <dbReference type="ARBA" id="ARBA00023002"/>
    </source>
</evidence>
<dbReference type="InterPro" id="IPR036683">
    <property type="entry name" value="CO_DH_flav_C_dom_sf"/>
</dbReference>
<accession>A0A4P2QXJ4</accession>
<keyword evidence="1" id="KW-0285">Flavoprotein</keyword>
<dbReference type="Gene3D" id="3.30.390.50">
    <property type="entry name" value="CO dehydrogenase flavoprotein, C-terminal domain"/>
    <property type="match status" value="1"/>
</dbReference>
<keyword evidence="3 5" id="KW-0560">Oxidoreductase</keyword>
<dbReference type="InterPro" id="IPR005107">
    <property type="entry name" value="CO_DH_flav_C"/>
</dbReference>
<dbReference type="GO" id="GO:0071949">
    <property type="term" value="F:FAD binding"/>
    <property type="evidence" value="ECO:0007669"/>
    <property type="project" value="InterPro"/>
</dbReference>
<reference evidence="5 6" key="1">
    <citation type="submission" date="2015-09" db="EMBL/GenBank/DDBJ databases">
        <title>Sorangium comparison.</title>
        <authorList>
            <person name="Zaburannyi N."/>
            <person name="Bunk B."/>
            <person name="Overmann J."/>
            <person name="Mueller R."/>
        </authorList>
    </citation>
    <scope>NUCLEOTIDE SEQUENCE [LARGE SCALE GENOMIC DNA]</scope>
    <source>
        <strain evidence="5 6">So ce836</strain>
    </source>
</reference>
<dbReference type="PANTHER" id="PTHR42659:SF2">
    <property type="entry name" value="XANTHINE DEHYDROGENASE SUBUNIT C-RELATED"/>
    <property type="match status" value="1"/>
</dbReference>
<name>A0A4P2QXJ4_SORCE</name>
<dbReference type="Gene3D" id="3.30.465.10">
    <property type="match status" value="1"/>
</dbReference>
<feature type="domain" description="FAD-binding PCMH-type" evidence="4">
    <location>
        <begin position="1"/>
        <end position="199"/>
    </location>
</feature>
<dbReference type="SMART" id="SM01092">
    <property type="entry name" value="CO_deh_flav_C"/>
    <property type="match status" value="1"/>
</dbReference>
<evidence type="ECO:0000313" key="6">
    <source>
        <dbReference type="Proteomes" id="UP000295497"/>
    </source>
</evidence>
<evidence type="ECO:0000259" key="4">
    <source>
        <dbReference type="PROSITE" id="PS51387"/>
    </source>
</evidence>
<dbReference type="Pfam" id="PF00941">
    <property type="entry name" value="FAD_binding_5"/>
    <property type="match status" value="1"/>
</dbReference>
<dbReference type="InterPro" id="IPR051312">
    <property type="entry name" value="Diverse_Substr_Oxidored"/>
</dbReference>
<dbReference type="PANTHER" id="PTHR42659">
    <property type="entry name" value="XANTHINE DEHYDROGENASE SUBUNIT C-RELATED"/>
    <property type="match status" value="1"/>
</dbReference>
<evidence type="ECO:0000256" key="2">
    <source>
        <dbReference type="ARBA" id="ARBA00022827"/>
    </source>
</evidence>
<proteinExistence type="predicted"/>
<protein>
    <submittedName>
        <fullName evidence="5">Xanthine dehydrogenase</fullName>
        <ecNumber evidence="5">1.17.1.4</ecNumber>
    </submittedName>
</protein>
<dbReference type="InterPro" id="IPR002346">
    <property type="entry name" value="Mopterin_DH_FAD-bd"/>
</dbReference>
<evidence type="ECO:0000256" key="1">
    <source>
        <dbReference type="ARBA" id="ARBA00022630"/>
    </source>
</evidence>
<dbReference type="RefSeq" id="WP_129578333.1">
    <property type="nucleotide sequence ID" value="NZ_CP012672.1"/>
</dbReference>
<sequence>MSIADLGLFEMRRVSGLGALCELVAEQAARGAAVALLAGGTDWVVEQELRPPLGAPAPGGAGPAAPPLVVDVSRLSDLRGISIYRDTHGDTLRVGAATTYLEMRRSDAIVERAPLLARMSRDVGAVQIQARGTLGGNLATASPAADGVAALAAYDATVVVQSVRGERRIPMSALQTGYKRTSRAPDEVIVAVEIALPERGSPWYWRKVGARRAQAISKVALAGVAEVRSGRLARLGLGMASVAPTTALLPTVRALCLSRPLGELTAAEVDAAVGQDISPIDDVRSTRAYREHCARGVVRELLRQLGAPV</sequence>
<gene>
    <name evidence="5" type="ORF">SOCE836_074680</name>
</gene>
<keyword evidence="2" id="KW-0274">FAD</keyword>
<dbReference type="InterPro" id="IPR016166">
    <property type="entry name" value="FAD-bd_PCMH"/>
</dbReference>
<evidence type="ECO:0000313" key="5">
    <source>
        <dbReference type="EMBL" id="AUX35277.1"/>
    </source>
</evidence>
<dbReference type="SUPFAM" id="SSF56176">
    <property type="entry name" value="FAD-binding/transporter-associated domain-like"/>
    <property type="match status" value="1"/>
</dbReference>
<dbReference type="SUPFAM" id="SSF55447">
    <property type="entry name" value="CO dehydrogenase flavoprotein C-terminal domain-like"/>
    <property type="match status" value="1"/>
</dbReference>
<dbReference type="InterPro" id="IPR036318">
    <property type="entry name" value="FAD-bd_PCMH-like_sf"/>
</dbReference>
<dbReference type="EC" id="1.17.1.4" evidence="5"/>
<dbReference type="PROSITE" id="PS51387">
    <property type="entry name" value="FAD_PCMH"/>
    <property type="match status" value="1"/>
</dbReference>
<dbReference type="InterPro" id="IPR016169">
    <property type="entry name" value="FAD-bd_PCMH_sub2"/>
</dbReference>